<gene>
    <name evidence="1" type="ORF">PDMSB3_1848</name>
</gene>
<reference evidence="1 2" key="1">
    <citation type="submission" date="2019-08" db="EMBL/GenBank/DDBJ databases">
        <authorList>
            <person name="Herpell B J."/>
        </authorList>
    </citation>
    <scope>NUCLEOTIDE SEQUENCE [LARGE SCALE GENOMIC DNA]</scope>
    <source>
        <strain evidence="2">Msb3</strain>
    </source>
</reference>
<evidence type="ECO:0000313" key="1">
    <source>
        <dbReference type="EMBL" id="VVD28304.1"/>
    </source>
</evidence>
<evidence type="ECO:0000313" key="2">
    <source>
        <dbReference type="Proteomes" id="UP000325811"/>
    </source>
</evidence>
<name>A0A5Q4Z1Z9_9BURK</name>
<dbReference type="Proteomes" id="UP000325811">
    <property type="component" value="Chromosome I"/>
</dbReference>
<organism evidence="1 2">
    <name type="scientific">Paraburkholderia dioscoreae</name>
    <dbReference type="NCBI Taxonomy" id="2604047"/>
    <lineage>
        <taxon>Bacteria</taxon>
        <taxon>Pseudomonadati</taxon>
        <taxon>Pseudomonadota</taxon>
        <taxon>Betaproteobacteria</taxon>
        <taxon>Burkholderiales</taxon>
        <taxon>Burkholderiaceae</taxon>
        <taxon>Paraburkholderia</taxon>
    </lineage>
</organism>
<dbReference type="KEGG" id="pdio:PDMSB3_1848"/>
<protein>
    <submittedName>
        <fullName evidence="1">Uncharacterized protein</fullName>
    </submittedName>
</protein>
<dbReference type="EMBL" id="LR699553">
    <property type="protein sequence ID" value="VVD28304.1"/>
    <property type="molecule type" value="Genomic_DNA"/>
</dbReference>
<sequence>MVGLRGRLIGMLSGLLDPLEPDADSGGLTIDELSPGAVVCAVFCVGCSACCACPGFAVCANVAVPLVPAIASAALAVSTVHLLRSIAVLLGDAACRFRRRHADGMTPATQPACLDAPARTWPAYAPETC</sequence>
<dbReference type="AlphaFoldDB" id="A0A5Q4Z1Z9"/>
<keyword evidence="2" id="KW-1185">Reference proteome</keyword>
<proteinExistence type="predicted"/>
<accession>A0A5Q4Z1Z9</accession>